<reference evidence="1 2" key="1">
    <citation type="submission" date="2017-04" db="EMBL/GenBank/DDBJ databases">
        <title>The genome sequence of Parageobacillus galactosidasius DSM 18751.</title>
        <authorList>
            <person name="Ramaloko W.T."/>
            <person name="Koen N."/>
            <person name="Polliack S."/>
            <person name="Aliyu H."/>
            <person name="Lebre P."/>
            <person name="Mohr T."/>
            <person name="Oswald F."/>
            <person name="Zwick M."/>
            <person name="Neumann A."/>
            <person name="Syldatk C."/>
            <person name="Cowan D."/>
            <person name="De Maayer P."/>
        </authorList>
    </citation>
    <scope>NUCLEOTIDE SEQUENCE [LARGE SCALE GENOMIC DNA]</scope>
    <source>
        <strain evidence="1 2">DSM 18751</strain>
    </source>
</reference>
<evidence type="ECO:0000313" key="1">
    <source>
        <dbReference type="EMBL" id="OXB95106.1"/>
    </source>
</evidence>
<comment type="caution">
    <text evidence="1">The sequence shown here is derived from an EMBL/GenBank/DDBJ whole genome shotgun (WGS) entry which is preliminary data.</text>
</comment>
<dbReference type="AlphaFoldDB" id="A0A226QRD7"/>
<protein>
    <submittedName>
        <fullName evidence="1">Uncharacterized protein</fullName>
    </submittedName>
</protein>
<proteinExistence type="predicted"/>
<organism evidence="1 2">
    <name type="scientific">Parageobacillus galactosidasius</name>
    <dbReference type="NCBI Taxonomy" id="883812"/>
    <lineage>
        <taxon>Bacteria</taxon>
        <taxon>Bacillati</taxon>
        <taxon>Bacillota</taxon>
        <taxon>Bacilli</taxon>
        <taxon>Bacillales</taxon>
        <taxon>Anoxybacillaceae</taxon>
        <taxon>Parageobacillus</taxon>
    </lineage>
</organism>
<keyword evidence="2" id="KW-1185">Reference proteome</keyword>
<accession>A0A226QRD7</accession>
<sequence length="75" mass="8710">MGMTIDRAIFITNTFATAYPEAHTQLWKQFIKEVPASKRSGHYGADNIAYVNWLKKKNPPEFQEFIKNHINVKTL</sequence>
<evidence type="ECO:0000313" key="2">
    <source>
        <dbReference type="Proteomes" id="UP000198394"/>
    </source>
</evidence>
<name>A0A226QRD7_9BACL</name>
<dbReference type="EMBL" id="NDYL01000001">
    <property type="protein sequence ID" value="OXB95106.1"/>
    <property type="molecule type" value="Genomic_DNA"/>
</dbReference>
<gene>
    <name evidence="1" type="ORF">B9L23_08490</name>
</gene>
<dbReference type="Proteomes" id="UP000198394">
    <property type="component" value="Unassembled WGS sequence"/>
</dbReference>